<dbReference type="InParanoid" id="H3C2S4"/>
<dbReference type="Ensembl" id="ENSTNIT00000003733.1">
    <property type="protein sequence ID" value="ENSTNIP00000002542.1"/>
    <property type="gene ID" value="ENSTNIG00000000348.1"/>
</dbReference>
<accession>H3C2S4</accession>
<keyword evidence="2" id="KW-1185">Reference proteome</keyword>
<evidence type="ECO:0000313" key="1">
    <source>
        <dbReference type="Ensembl" id="ENSTNIP00000002542.1"/>
    </source>
</evidence>
<name>H3C2S4_TETNG</name>
<dbReference type="Proteomes" id="UP000007303">
    <property type="component" value="Unassembled WGS sequence"/>
</dbReference>
<reference evidence="1" key="2">
    <citation type="submission" date="2025-08" db="UniProtKB">
        <authorList>
            <consortium name="Ensembl"/>
        </authorList>
    </citation>
    <scope>IDENTIFICATION</scope>
</reference>
<dbReference type="HOGENOM" id="CLU_2967090_0_0_1"/>
<reference evidence="1" key="3">
    <citation type="submission" date="2025-09" db="UniProtKB">
        <authorList>
            <consortium name="Ensembl"/>
        </authorList>
    </citation>
    <scope>IDENTIFICATION</scope>
</reference>
<reference evidence="2" key="1">
    <citation type="journal article" date="2004" name="Nature">
        <title>Genome duplication in the teleost fish Tetraodon nigroviridis reveals the early vertebrate proto-karyotype.</title>
        <authorList>
            <person name="Jaillon O."/>
            <person name="Aury J.-M."/>
            <person name="Brunet F."/>
            <person name="Petit J.-L."/>
            <person name="Stange-Thomann N."/>
            <person name="Mauceli E."/>
            <person name="Bouneau L."/>
            <person name="Fischer C."/>
            <person name="Ozouf-Costaz C."/>
            <person name="Bernot A."/>
            <person name="Nicaud S."/>
            <person name="Jaffe D."/>
            <person name="Fisher S."/>
            <person name="Lutfalla G."/>
            <person name="Dossat C."/>
            <person name="Segurens B."/>
            <person name="Dasilva C."/>
            <person name="Salanoubat M."/>
            <person name="Levy M."/>
            <person name="Boudet N."/>
            <person name="Castellano S."/>
            <person name="Anthouard V."/>
            <person name="Jubin C."/>
            <person name="Castelli V."/>
            <person name="Katinka M."/>
            <person name="Vacherie B."/>
            <person name="Biemont C."/>
            <person name="Skalli Z."/>
            <person name="Cattolico L."/>
            <person name="Poulain J."/>
            <person name="De Berardinis V."/>
            <person name="Cruaud C."/>
            <person name="Duprat S."/>
            <person name="Brottier P."/>
            <person name="Coutanceau J.-P."/>
            <person name="Gouzy J."/>
            <person name="Parra G."/>
            <person name="Lardier G."/>
            <person name="Chapple C."/>
            <person name="McKernan K.J."/>
            <person name="McEwan P."/>
            <person name="Bosak S."/>
            <person name="Kellis M."/>
            <person name="Volff J.-N."/>
            <person name="Guigo R."/>
            <person name="Zody M.C."/>
            <person name="Mesirov J."/>
            <person name="Lindblad-Toh K."/>
            <person name="Birren B."/>
            <person name="Nusbaum C."/>
            <person name="Kahn D."/>
            <person name="Robinson-Rechavi M."/>
            <person name="Laudet V."/>
            <person name="Schachter V."/>
            <person name="Quetier F."/>
            <person name="Saurin W."/>
            <person name="Scarpelli C."/>
            <person name="Wincker P."/>
            <person name="Lander E.S."/>
            <person name="Weissenbach J."/>
            <person name="Roest Crollius H."/>
        </authorList>
    </citation>
    <scope>NUCLEOTIDE SEQUENCE [LARGE SCALE GENOMIC DNA]</scope>
</reference>
<sequence length="59" mass="6182">VTFQHADSLAVLLVNITSSHQISCKLFGAGMEDPAVAENLSAALKRSMSVPLALRTLAS</sequence>
<proteinExistence type="predicted"/>
<evidence type="ECO:0000313" key="2">
    <source>
        <dbReference type="Proteomes" id="UP000007303"/>
    </source>
</evidence>
<organism evidence="1 2">
    <name type="scientific">Tetraodon nigroviridis</name>
    <name type="common">Spotted green pufferfish</name>
    <name type="synonym">Chelonodon nigroviridis</name>
    <dbReference type="NCBI Taxonomy" id="99883"/>
    <lineage>
        <taxon>Eukaryota</taxon>
        <taxon>Metazoa</taxon>
        <taxon>Chordata</taxon>
        <taxon>Craniata</taxon>
        <taxon>Vertebrata</taxon>
        <taxon>Euteleostomi</taxon>
        <taxon>Actinopterygii</taxon>
        <taxon>Neopterygii</taxon>
        <taxon>Teleostei</taxon>
        <taxon>Neoteleostei</taxon>
        <taxon>Acanthomorphata</taxon>
        <taxon>Eupercaria</taxon>
        <taxon>Tetraodontiformes</taxon>
        <taxon>Tetradontoidea</taxon>
        <taxon>Tetraodontidae</taxon>
        <taxon>Tetraodon</taxon>
    </lineage>
</organism>
<dbReference type="AlphaFoldDB" id="H3C2S4"/>
<protein>
    <submittedName>
        <fullName evidence="1">Uncharacterized protein</fullName>
    </submittedName>
</protein>